<dbReference type="PANTHER" id="PTHR40688">
    <property type="match status" value="1"/>
</dbReference>
<evidence type="ECO:0000313" key="3">
    <source>
        <dbReference type="Proteomes" id="UP000785613"/>
    </source>
</evidence>
<dbReference type="InterPro" id="IPR052991">
    <property type="entry name" value="Non-func_TypeII_TA_Antitoxin"/>
</dbReference>
<organism evidence="2 3">
    <name type="scientific">Massilia rubra</name>
    <dbReference type="NCBI Taxonomy" id="2607910"/>
    <lineage>
        <taxon>Bacteria</taxon>
        <taxon>Pseudomonadati</taxon>
        <taxon>Pseudomonadota</taxon>
        <taxon>Betaproteobacteria</taxon>
        <taxon>Burkholderiales</taxon>
        <taxon>Oxalobacteraceae</taxon>
        <taxon>Telluria group</taxon>
        <taxon>Massilia</taxon>
    </lineage>
</organism>
<evidence type="ECO:0000313" key="2">
    <source>
        <dbReference type="EMBL" id="NHZ37361.1"/>
    </source>
</evidence>
<dbReference type="Proteomes" id="UP000785613">
    <property type="component" value="Unassembled WGS sequence"/>
</dbReference>
<dbReference type="PANTHER" id="PTHR40688:SF2">
    <property type="entry name" value="RIBBON-HELIX-HELIX PROTEIN COPG DOMAIN-CONTAINING PROTEIN"/>
    <property type="match status" value="1"/>
</dbReference>
<comment type="caution">
    <text evidence="2">The sequence shown here is derived from an EMBL/GenBank/DDBJ whole genome shotgun (WGS) entry which is preliminary data.</text>
</comment>
<accession>A0ABX0LR72</accession>
<dbReference type="InterPro" id="IPR002145">
    <property type="entry name" value="CopG"/>
</dbReference>
<dbReference type="EMBL" id="VUYU01000027">
    <property type="protein sequence ID" value="NHZ37361.1"/>
    <property type="molecule type" value="Genomic_DNA"/>
</dbReference>
<dbReference type="RefSeq" id="WP_167230394.1">
    <property type="nucleotide sequence ID" value="NZ_VUYU01000027.1"/>
</dbReference>
<protein>
    <submittedName>
        <fullName evidence="2">Ribbon-helix-helix protein, CopG family</fullName>
    </submittedName>
</protein>
<proteinExistence type="predicted"/>
<name>A0ABX0LR72_9BURK</name>
<keyword evidence="3" id="KW-1185">Reference proteome</keyword>
<sequence length="82" mass="9279">MMAHTDSRIFTVRIPAALADKMDLWAARRRRSRASIVEQALTAWIDREEKRSQLTREGMDDVEAGRTVDHATVQAWADSVGP</sequence>
<reference evidence="2 3" key="1">
    <citation type="submission" date="2019-09" db="EMBL/GenBank/DDBJ databases">
        <title>Taxonomy of Antarctic Massilia spp.: description of Massilia rubra sp. nov., Massilia aquatica sp. nov., Massilia mucilaginosa sp. nov., Massilia frigida sp. nov. isolated from streams, lakes and regoliths.</title>
        <authorList>
            <person name="Holochova P."/>
            <person name="Sedlacek I."/>
            <person name="Kralova S."/>
            <person name="Maslanova I."/>
            <person name="Busse H.-J."/>
            <person name="Stankova E."/>
            <person name="Vrbovska V."/>
            <person name="Kovarovic V."/>
            <person name="Bartak M."/>
            <person name="Svec P."/>
            <person name="Pantucek R."/>
        </authorList>
    </citation>
    <scope>NUCLEOTIDE SEQUENCE [LARGE SCALE GENOMIC DNA]</scope>
    <source>
        <strain evidence="2 3">CCM 8692</strain>
    </source>
</reference>
<feature type="domain" description="Ribbon-helix-helix protein CopG" evidence="1">
    <location>
        <begin position="10"/>
        <end position="48"/>
    </location>
</feature>
<dbReference type="SUPFAM" id="SSF47598">
    <property type="entry name" value="Ribbon-helix-helix"/>
    <property type="match status" value="1"/>
</dbReference>
<dbReference type="InterPro" id="IPR010985">
    <property type="entry name" value="Ribbon_hlx_hlx"/>
</dbReference>
<evidence type="ECO:0000259" key="1">
    <source>
        <dbReference type="Pfam" id="PF01402"/>
    </source>
</evidence>
<gene>
    <name evidence="2" type="ORF">F0185_27740</name>
</gene>
<dbReference type="Pfam" id="PF01402">
    <property type="entry name" value="RHH_1"/>
    <property type="match status" value="1"/>
</dbReference>